<keyword evidence="1" id="KW-1133">Transmembrane helix</keyword>
<dbReference type="EMBL" id="LAZR01006727">
    <property type="protein sequence ID" value="KKM90052.1"/>
    <property type="molecule type" value="Genomic_DNA"/>
</dbReference>
<gene>
    <name evidence="2" type="ORF">LCGC14_1242500</name>
</gene>
<sequence length="69" mass="7605">MTVIGKVIIRDVPVRLILVAMGLVYRAPFSFKKLPLSSISHWAYLSSMGLIFPPKDGLIPPHSLQMAVS</sequence>
<keyword evidence="1" id="KW-0472">Membrane</keyword>
<keyword evidence="1" id="KW-0812">Transmembrane</keyword>
<proteinExistence type="predicted"/>
<reference evidence="2" key="1">
    <citation type="journal article" date="2015" name="Nature">
        <title>Complex archaea that bridge the gap between prokaryotes and eukaryotes.</title>
        <authorList>
            <person name="Spang A."/>
            <person name="Saw J.H."/>
            <person name="Jorgensen S.L."/>
            <person name="Zaremba-Niedzwiedzka K."/>
            <person name="Martijn J."/>
            <person name="Lind A.E."/>
            <person name="van Eijk R."/>
            <person name="Schleper C."/>
            <person name="Guy L."/>
            <person name="Ettema T.J."/>
        </authorList>
    </citation>
    <scope>NUCLEOTIDE SEQUENCE</scope>
</reference>
<dbReference type="AlphaFoldDB" id="A0A0F9P9I7"/>
<evidence type="ECO:0000313" key="2">
    <source>
        <dbReference type="EMBL" id="KKM90052.1"/>
    </source>
</evidence>
<comment type="caution">
    <text evidence="2">The sequence shown here is derived from an EMBL/GenBank/DDBJ whole genome shotgun (WGS) entry which is preliminary data.</text>
</comment>
<evidence type="ECO:0000256" key="1">
    <source>
        <dbReference type="SAM" id="Phobius"/>
    </source>
</evidence>
<protein>
    <submittedName>
        <fullName evidence="2">Uncharacterized protein</fullName>
    </submittedName>
</protein>
<feature type="transmembrane region" description="Helical" evidence="1">
    <location>
        <begin position="12"/>
        <end position="29"/>
    </location>
</feature>
<organism evidence="2">
    <name type="scientific">marine sediment metagenome</name>
    <dbReference type="NCBI Taxonomy" id="412755"/>
    <lineage>
        <taxon>unclassified sequences</taxon>
        <taxon>metagenomes</taxon>
        <taxon>ecological metagenomes</taxon>
    </lineage>
</organism>
<accession>A0A0F9P9I7</accession>
<name>A0A0F9P9I7_9ZZZZ</name>